<dbReference type="EMBL" id="FOAN01000011">
    <property type="protein sequence ID" value="SEM41614.1"/>
    <property type="molecule type" value="Genomic_DNA"/>
</dbReference>
<dbReference type="STRING" id="1036779.SAMN04515666_11153"/>
<evidence type="ECO:0000259" key="2">
    <source>
        <dbReference type="Pfam" id="PF08327"/>
    </source>
</evidence>
<comment type="similarity">
    <text evidence="1">Belongs to the AHA1 family.</text>
</comment>
<keyword evidence="4" id="KW-1185">Reference proteome</keyword>
<organism evidence="3 4">
    <name type="scientific">Bosea lupini</name>
    <dbReference type="NCBI Taxonomy" id="1036779"/>
    <lineage>
        <taxon>Bacteria</taxon>
        <taxon>Pseudomonadati</taxon>
        <taxon>Pseudomonadota</taxon>
        <taxon>Alphaproteobacteria</taxon>
        <taxon>Hyphomicrobiales</taxon>
        <taxon>Boseaceae</taxon>
        <taxon>Bosea</taxon>
    </lineage>
</organism>
<gene>
    <name evidence="3" type="ORF">SAMN04515666_11153</name>
</gene>
<name>A0A1H7Y6V7_9HYPH</name>
<sequence>MTNRDYTLSFTVAQSPDTVFAAIANVRGWWSQEISGGTEHVGDIFAYRYQDLHRCRIAITEAAPGKRIVWHVLDNYFSFTRDETEWKGTDIVFDISDKDGVTEVTFTHRGLVPSYECFEACSQGWRMYVEGSLRDLIMTGKGRPNVGEAMTESERILAA</sequence>
<proteinExistence type="inferred from homology"/>
<evidence type="ECO:0000313" key="3">
    <source>
        <dbReference type="EMBL" id="SEM41614.1"/>
    </source>
</evidence>
<dbReference type="InterPro" id="IPR023393">
    <property type="entry name" value="START-like_dom_sf"/>
</dbReference>
<feature type="domain" description="Activator of Hsp90 ATPase homologue 1/2-like C-terminal" evidence="2">
    <location>
        <begin position="15"/>
        <end position="134"/>
    </location>
</feature>
<dbReference type="Pfam" id="PF08327">
    <property type="entry name" value="AHSA1"/>
    <property type="match status" value="1"/>
</dbReference>
<reference evidence="4" key="1">
    <citation type="submission" date="2016-10" db="EMBL/GenBank/DDBJ databases">
        <authorList>
            <person name="Varghese N."/>
            <person name="Submissions S."/>
        </authorList>
    </citation>
    <scope>NUCLEOTIDE SEQUENCE [LARGE SCALE GENOMIC DNA]</scope>
    <source>
        <strain evidence="4">LMG 26383,CCUG 61248,R- 45681</strain>
    </source>
</reference>
<dbReference type="CDD" id="cd07814">
    <property type="entry name" value="SRPBCC_CalC_Aha1-like"/>
    <property type="match status" value="1"/>
</dbReference>
<dbReference type="InterPro" id="IPR013538">
    <property type="entry name" value="ASHA1/2-like_C"/>
</dbReference>
<dbReference type="RefSeq" id="WP_091841477.1">
    <property type="nucleotide sequence ID" value="NZ_FOAN01000011.1"/>
</dbReference>
<dbReference type="OrthoDB" id="287565at2"/>
<dbReference type="Proteomes" id="UP000199664">
    <property type="component" value="Unassembled WGS sequence"/>
</dbReference>
<accession>A0A1H7Y6V7</accession>
<evidence type="ECO:0000256" key="1">
    <source>
        <dbReference type="ARBA" id="ARBA00006817"/>
    </source>
</evidence>
<dbReference type="SUPFAM" id="SSF55961">
    <property type="entry name" value="Bet v1-like"/>
    <property type="match status" value="1"/>
</dbReference>
<dbReference type="Gene3D" id="3.30.530.20">
    <property type="match status" value="1"/>
</dbReference>
<protein>
    <submittedName>
        <fullName evidence="3">Activator of Hsp90 ATPase homolog 1-like protein</fullName>
    </submittedName>
</protein>
<evidence type="ECO:0000313" key="4">
    <source>
        <dbReference type="Proteomes" id="UP000199664"/>
    </source>
</evidence>
<dbReference type="AlphaFoldDB" id="A0A1H7Y6V7"/>